<comment type="caution">
    <text evidence="9">The sequence shown here is derived from an EMBL/GenBank/DDBJ whole genome shotgun (WGS) entry which is preliminary data.</text>
</comment>
<comment type="subcellular location">
    <subcellularLocation>
        <location evidence="1">Cell membrane</location>
        <topology evidence="1">Multi-pass membrane protein</topology>
    </subcellularLocation>
</comment>
<feature type="compositionally biased region" description="Basic and acidic residues" evidence="7">
    <location>
        <begin position="1"/>
        <end position="26"/>
    </location>
</feature>
<evidence type="ECO:0000256" key="4">
    <source>
        <dbReference type="ARBA" id="ARBA00022692"/>
    </source>
</evidence>
<keyword evidence="6 8" id="KW-0472">Membrane</keyword>
<evidence type="ECO:0000256" key="7">
    <source>
        <dbReference type="SAM" id="MobiDB-lite"/>
    </source>
</evidence>
<dbReference type="EMBL" id="BAAALX010000004">
    <property type="protein sequence ID" value="GAA1509785.1"/>
    <property type="molecule type" value="Genomic_DNA"/>
</dbReference>
<name>A0ABN2A237_9MICO</name>
<evidence type="ECO:0000313" key="10">
    <source>
        <dbReference type="Proteomes" id="UP001500177"/>
    </source>
</evidence>
<keyword evidence="10" id="KW-1185">Reference proteome</keyword>
<feature type="transmembrane region" description="Helical" evidence="8">
    <location>
        <begin position="84"/>
        <end position="102"/>
    </location>
</feature>
<accession>A0ABN2A237</accession>
<feature type="region of interest" description="Disordered" evidence="7">
    <location>
        <begin position="1"/>
        <end position="55"/>
    </location>
</feature>
<dbReference type="InterPro" id="IPR002758">
    <property type="entry name" value="Cation_antiport_E"/>
</dbReference>
<organism evidence="9 10">
    <name type="scientific">Brevibacterium permense</name>
    <dbReference type="NCBI Taxonomy" id="234834"/>
    <lineage>
        <taxon>Bacteria</taxon>
        <taxon>Bacillati</taxon>
        <taxon>Actinomycetota</taxon>
        <taxon>Actinomycetes</taxon>
        <taxon>Micrococcales</taxon>
        <taxon>Brevibacteriaceae</taxon>
        <taxon>Brevibacterium</taxon>
    </lineage>
</organism>
<evidence type="ECO:0000256" key="1">
    <source>
        <dbReference type="ARBA" id="ARBA00004651"/>
    </source>
</evidence>
<evidence type="ECO:0000256" key="3">
    <source>
        <dbReference type="ARBA" id="ARBA00022475"/>
    </source>
</evidence>
<proteinExistence type="inferred from homology"/>
<dbReference type="Proteomes" id="UP001500177">
    <property type="component" value="Unassembled WGS sequence"/>
</dbReference>
<comment type="similarity">
    <text evidence="2">Belongs to the CPA3 antiporters (TC 2.A.63) subunit E family.</text>
</comment>
<dbReference type="PANTHER" id="PTHR34584:SF1">
    <property type="entry name" value="NA(+)_H(+) ANTIPORTER SUBUNIT E1"/>
    <property type="match status" value="1"/>
</dbReference>
<dbReference type="NCBIfam" id="NF006521">
    <property type="entry name" value="PRK08965.1-5"/>
    <property type="match status" value="1"/>
</dbReference>
<gene>
    <name evidence="9" type="ORF">GCM10009690_10820</name>
</gene>
<feature type="transmembrane region" description="Helical" evidence="8">
    <location>
        <begin position="114"/>
        <end position="140"/>
    </location>
</feature>
<dbReference type="RefSeq" id="WP_245395908.1">
    <property type="nucleotide sequence ID" value="NZ_BAAALX010000004.1"/>
</dbReference>
<sequence>MSPDRDQGQTRADGRDRDHGQDRATAQDRAMGQGRAVGQDRAMGPGRPPANRSRMSRGRGFVQQLVLLVSLVLLWLMLWDSITVVTVVTGIVLAYVITRVFYLPPVVLSGRFNVWHALVFGLWFLYSVLSASIEVAWYAFRRKAVGAGSVVACDLRTSSDLVLTLIADTASLIPGSIIIDSDRAMGMLYLHYLDCDSEEKVRKAKAQVYYIEELLIRTLGSHRDLAALRARPDPLTETEGGRS</sequence>
<keyword evidence="4 8" id="KW-0812">Transmembrane</keyword>
<keyword evidence="5 8" id="KW-1133">Transmembrane helix</keyword>
<dbReference type="Pfam" id="PF01899">
    <property type="entry name" value="MNHE"/>
    <property type="match status" value="1"/>
</dbReference>
<keyword evidence="3" id="KW-1003">Cell membrane</keyword>
<evidence type="ECO:0000256" key="5">
    <source>
        <dbReference type="ARBA" id="ARBA00022989"/>
    </source>
</evidence>
<protein>
    <recommendedName>
        <fullName evidence="11">Na+/H+ antiporter subunit E</fullName>
    </recommendedName>
</protein>
<evidence type="ECO:0000313" key="9">
    <source>
        <dbReference type="EMBL" id="GAA1509785.1"/>
    </source>
</evidence>
<evidence type="ECO:0000256" key="2">
    <source>
        <dbReference type="ARBA" id="ARBA00006228"/>
    </source>
</evidence>
<evidence type="ECO:0008006" key="11">
    <source>
        <dbReference type="Google" id="ProtNLM"/>
    </source>
</evidence>
<feature type="transmembrane region" description="Helical" evidence="8">
    <location>
        <begin position="61"/>
        <end position="78"/>
    </location>
</feature>
<reference evidence="9 10" key="1">
    <citation type="journal article" date="2019" name="Int. J. Syst. Evol. Microbiol.">
        <title>The Global Catalogue of Microorganisms (GCM) 10K type strain sequencing project: providing services to taxonomists for standard genome sequencing and annotation.</title>
        <authorList>
            <consortium name="The Broad Institute Genomics Platform"/>
            <consortium name="The Broad Institute Genome Sequencing Center for Infectious Disease"/>
            <person name="Wu L."/>
            <person name="Ma J."/>
        </authorList>
    </citation>
    <scope>NUCLEOTIDE SEQUENCE [LARGE SCALE GENOMIC DNA]</scope>
    <source>
        <strain evidence="9 10">JCM 13318</strain>
    </source>
</reference>
<evidence type="ECO:0000256" key="6">
    <source>
        <dbReference type="ARBA" id="ARBA00023136"/>
    </source>
</evidence>
<dbReference type="PANTHER" id="PTHR34584">
    <property type="entry name" value="NA(+)/H(+) ANTIPORTER SUBUNIT E1"/>
    <property type="match status" value="1"/>
</dbReference>
<evidence type="ECO:0000256" key="8">
    <source>
        <dbReference type="SAM" id="Phobius"/>
    </source>
</evidence>